<keyword evidence="1 6" id="KW-0489">Methyltransferase</keyword>
<protein>
    <recommendedName>
        <fullName evidence="8">Cytosine-specific methyltransferase</fullName>
        <ecNumber evidence="8">2.1.1.37</ecNumber>
    </recommendedName>
</protein>
<evidence type="ECO:0000256" key="1">
    <source>
        <dbReference type="ARBA" id="ARBA00022603"/>
    </source>
</evidence>
<name>A0A2R8BC54_9RHOB</name>
<dbReference type="AlphaFoldDB" id="A0A2R8BC54"/>
<dbReference type="Pfam" id="PF00145">
    <property type="entry name" value="DNA_methylase"/>
    <property type="match status" value="1"/>
</dbReference>
<evidence type="ECO:0000256" key="8">
    <source>
        <dbReference type="RuleBase" id="RU000417"/>
    </source>
</evidence>
<dbReference type="PROSITE" id="PS00094">
    <property type="entry name" value="C5_MTASE_1"/>
    <property type="match status" value="1"/>
</dbReference>
<comment type="catalytic activity">
    <reaction evidence="5 8">
        <text>a 2'-deoxycytidine in DNA + S-adenosyl-L-methionine = a 5-methyl-2'-deoxycytidine in DNA + S-adenosyl-L-homocysteine + H(+)</text>
        <dbReference type="Rhea" id="RHEA:13681"/>
        <dbReference type="Rhea" id="RHEA-COMP:11369"/>
        <dbReference type="Rhea" id="RHEA-COMP:11370"/>
        <dbReference type="ChEBI" id="CHEBI:15378"/>
        <dbReference type="ChEBI" id="CHEBI:57856"/>
        <dbReference type="ChEBI" id="CHEBI:59789"/>
        <dbReference type="ChEBI" id="CHEBI:85452"/>
        <dbReference type="ChEBI" id="CHEBI:85454"/>
        <dbReference type="EC" id="2.1.1.37"/>
    </reaction>
</comment>
<dbReference type="PROSITE" id="PS51679">
    <property type="entry name" value="SAM_MT_C5"/>
    <property type="match status" value="1"/>
</dbReference>
<proteinExistence type="inferred from homology"/>
<dbReference type="GO" id="GO:0003886">
    <property type="term" value="F:DNA (cytosine-5-)-methyltransferase activity"/>
    <property type="evidence" value="ECO:0007669"/>
    <property type="project" value="UniProtKB-EC"/>
</dbReference>
<dbReference type="GO" id="GO:0032259">
    <property type="term" value="P:methylation"/>
    <property type="evidence" value="ECO:0007669"/>
    <property type="project" value="UniProtKB-KW"/>
</dbReference>
<keyword evidence="10" id="KW-1185">Reference proteome</keyword>
<dbReference type="PRINTS" id="PR00105">
    <property type="entry name" value="C5METTRFRASE"/>
</dbReference>
<evidence type="ECO:0000256" key="6">
    <source>
        <dbReference type="PROSITE-ProRule" id="PRU01016"/>
    </source>
</evidence>
<organism evidence="9 10">
    <name type="scientific">Ascidiaceihabitans donghaensis</name>
    <dbReference type="NCBI Taxonomy" id="1510460"/>
    <lineage>
        <taxon>Bacteria</taxon>
        <taxon>Pseudomonadati</taxon>
        <taxon>Pseudomonadota</taxon>
        <taxon>Alphaproteobacteria</taxon>
        <taxon>Rhodobacterales</taxon>
        <taxon>Paracoccaceae</taxon>
        <taxon>Ascidiaceihabitans</taxon>
    </lineage>
</organism>
<evidence type="ECO:0000256" key="5">
    <source>
        <dbReference type="ARBA" id="ARBA00047422"/>
    </source>
</evidence>
<evidence type="ECO:0000256" key="7">
    <source>
        <dbReference type="RuleBase" id="RU000416"/>
    </source>
</evidence>
<dbReference type="PANTHER" id="PTHR10629:SF52">
    <property type="entry name" value="DNA (CYTOSINE-5)-METHYLTRANSFERASE 1"/>
    <property type="match status" value="1"/>
</dbReference>
<evidence type="ECO:0000256" key="3">
    <source>
        <dbReference type="ARBA" id="ARBA00022691"/>
    </source>
</evidence>
<keyword evidence="3 6" id="KW-0949">S-adenosyl-L-methionine</keyword>
<dbReference type="EMBL" id="OMOR01000001">
    <property type="protein sequence ID" value="SPH20654.1"/>
    <property type="molecule type" value="Genomic_DNA"/>
</dbReference>
<keyword evidence="2 6" id="KW-0808">Transferase</keyword>
<gene>
    <name evidence="9" type="primary">haeIIIM_3</name>
    <name evidence="9" type="ORF">ASD8599_01393</name>
</gene>
<dbReference type="OrthoDB" id="9813719at2"/>
<dbReference type="PROSITE" id="PS00095">
    <property type="entry name" value="C5_MTASE_2"/>
    <property type="match status" value="1"/>
</dbReference>
<dbReference type="InterPro" id="IPR050390">
    <property type="entry name" value="C5-Methyltransferase"/>
</dbReference>
<sequence>MKIVDLFCGCGGFSLGAQNAGFETVLSVDVDPILTSSYRKNFPSSNLKLQDVGGLSGLECIGMTRGNIDGIIGGPPCQGFSSIGKRDSDDPRRSLLGHFFRIVEEVQPKFFVMENVKGILHGHSSELLFKGIDLVKDGFDLLGPIVLDAADFGAATKRPRVFVIGFRKDLGVVAEKKLLDDLQRPPTTVRDAISDLVNPTPVAEERGGFEIWQADRRRKLSPYASNLVTSDRQFSGNALTKHTDAVLKRFSTVEQGKTDKVGRHPRLNWLGQAPTLRAGTGSDKGSFQSVRPIHPEQHRVITVREAARLQGFPDHFDFHPTVWHSFRMIGNSVSPILSEAVLRFVRTSIEQSKVLPKRSIQPRDAPVSILAS</sequence>
<dbReference type="Gene3D" id="3.40.50.150">
    <property type="entry name" value="Vaccinia Virus protein VP39"/>
    <property type="match status" value="1"/>
</dbReference>
<accession>A0A2R8BC54</accession>
<dbReference type="Gene3D" id="3.90.120.10">
    <property type="entry name" value="DNA Methylase, subunit A, domain 2"/>
    <property type="match status" value="1"/>
</dbReference>
<reference evidence="9 10" key="1">
    <citation type="submission" date="2018-03" db="EMBL/GenBank/DDBJ databases">
        <authorList>
            <person name="Keele B.F."/>
        </authorList>
    </citation>
    <scope>NUCLEOTIDE SEQUENCE [LARGE SCALE GENOMIC DNA]</scope>
    <source>
        <strain evidence="9 10">CECT 8599</strain>
    </source>
</reference>
<dbReference type="InterPro" id="IPR029063">
    <property type="entry name" value="SAM-dependent_MTases_sf"/>
</dbReference>
<evidence type="ECO:0000313" key="10">
    <source>
        <dbReference type="Proteomes" id="UP000244880"/>
    </source>
</evidence>
<dbReference type="RefSeq" id="WP_108827832.1">
    <property type="nucleotide sequence ID" value="NZ_OMOR01000001.1"/>
</dbReference>
<dbReference type="InterPro" id="IPR031303">
    <property type="entry name" value="C5_meth_CS"/>
</dbReference>
<evidence type="ECO:0000256" key="2">
    <source>
        <dbReference type="ARBA" id="ARBA00022679"/>
    </source>
</evidence>
<dbReference type="PANTHER" id="PTHR10629">
    <property type="entry name" value="CYTOSINE-SPECIFIC METHYLTRANSFERASE"/>
    <property type="match status" value="1"/>
</dbReference>
<evidence type="ECO:0000313" key="9">
    <source>
        <dbReference type="EMBL" id="SPH20654.1"/>
    </source>
</evidence>
<dbReference type="SUPFAM" id="SSF53335">
    <property type="entry name" value="S-adenosyl-L-methionine-dependent methyltransferases"/>
    <property type="match status" value="1"/>
</dbReference>
<evidence type="ECO:0000256" key="4">
    <source>
        <dbReference type="ARBA" id="ARBA00022747"/>
    </source>
</evidence>
<dbReference type="NCBIfam" id="TIGR00675">
    <property type="entry name" value="dcm"/>
    <property type="match status" value="1"/>
</dbReference>
<keyword evidence="4" id="KW-0680">Restriction system</keyword>
<dbReference type="Proteomes" id="UP000244880">
    <property type="component" value="Unassembled WGS sequence"/>
</dbReference>
<dbReference type="GO" id="GO:0009307">
    <property type="term" value="P:DNA restriction-modification system"/>
    <property type="evidence" value="ECO:0007669"/>
    <property type="project" value="UniProtKB-KW"/>
</dbReference>
<dbReference type="EC" id="2.1.1.37" evidence="8"/>
<dbReference type="InterPro" id="IPR018117">
    <property type="entry name" value="C5_DNA_meth_AS"/>
</dbReference>
<dbReference type="InterPro" id="IPR001525">
    <property type="entry name" value="C5_MeTfrase"/>
</dbReference>
<comment type="similarity">
    <text evidence="6 7">Belongs to the class I-like SAM-binding methyltransferase superfamily. C5-methyltransferase family.</text>
</comment>
<feature type="active site" evidence="6">
    <location>
        <position position="77"/>
    </location>
</feature>